<feature type="repeat" description="TPR" evidence="3">
    <location>
        <begin position="143"/>
        <end position="176"/>
    </location>
</feature>
<evidence type="ECO:0000313" key="6">
    <source>
        <dbReference type="Proteomes" id="UP000693970"/>
    </source>
</evidence>
<evidence type="ECO:0000313" key="5">
    <source>
        <dbReference type="EMBL" id="KAG7373494.1"/>
    </source>
</evidence>
<dbReference type="GO" id="GO:0006620">
    <property type="term" value="P:post-translational protein targeting to endoplasmic reticulum membrane"/>
    <property type="evidence" value="ECO:0007669"/>
    <property type="project" value="TreeGrafter"/>
</dbReference>
<sequence>MKLTVKSLSPCSLEMVAASGLFGEYDAGSTSSKGDMNKGSSYPPTTEWIIYVDQSKASLDRGGTATLDALVGLVPPNKVQIVPCVLPKNTNSKKKAPWIRCISTTKGGTPNLDIGGVDSVDKCYRALTKHLQVKNVSLQMCDCLKYKYMGNNLLESGKVSAAIGSYQKALAACPKNNKKQQGVVLLLRSSAYLQQAQSHKSILQKAVNEWKLPQTDVLQAMLQDAVSLSTSSGTTSVSLSFLNTLTKNGARQKAQLRKIQYRHGLYQNSLLQAAQDSLRATELLPTYSTAFLRAGEVLNELWRIKESRLYYERAMELLQRQQLQRLKDTTVETSSDNKKETEDVGKGPTTLADLNAVFQNLDVRQELLDQALSNQYWSTDSVRLALDVAVKI</sequence>
<dbReference type="PANTHER" id="PTHR45831">
    <property type="entry name" value="LD24721P"/>
    <property type="match status" value="1"/>
</dbReference>
<dbReference type="InterPro" id="IPR019734">
    <property type="entry name" value="TPR_rpt"/>
</dbReference>
<accession>A0A9K3M456</accession>
<comment type="caution">
    <text evidence="5">The sequence shown here is derived from an EMBL/GenBank/DDBJ whole genome shotgun (WGS) entry which is preliminary data.</text>
</comment>
<keyword evidence="1" id="KW-0677">Repeat</keyword>
<proteinExistence type="predicted"/>
<evidence type="ECO:0000256" key="2">
    <source>
        <dbReference type="ARBA" id="ARBA00022803"/>
    </source>
</evidence>
<dbReference type="PROSITE" id="PS50005">
    <property type="entry name" value="TPR"/>
    <property type="match status" value="1"/>
</dbReference>
<feature type="compositionally biased region" description="Basic and acidic residues" evidence="4">
    <location>
        <begin position="328"/>
        <end position="345"/>
    </location>
</feature>
<name>A0A9K3M456_9STRA</name>
<dbReference type="InterPro" id="IPR047150">
    <property type="entry name" value="SGT"/>
</dbReference>
<protein>
    <submittedName>
        <fullName evidence="5">Uncharacterized protein</fullName>
    </submittedName>
</protein>
<dbReference type="AlphaFoldDB" id="A0A9K3M456"/>
<feature type="region of interest" description="Disordered" evidence="4">
    <location>
        <begin position="328"/>
        <end position="347"/>
    </location>
</feature>
<evidence type="ECO:0000256" key="3">
    <source>
        <dbReference type="PROSITE-ProRule" id="PRU00339"/>
    </source>
</evidence>
<keyword evidence="6" id="KW-1185">Reference proteome</keyword>
<reference evidence="5" key="1">
    <citation type="journal article" date="2021" name="Sci. Rep.">
        <title>Diploid genomic architecture of Nitzschia inconspicua, an elite biomass production diatom.</title>
        <authorList>
            <person name="Oliver A."/>
            <person name="Podell S."/>
            <person name="Pinowska A."/>
            <person name="Traller J.C."/>
            <person name="Smith S.R."/>
            <person name="McClure R."/>
            <person name="Beliaev A."/>
            <person name="Bohutskyi P."/>
            <person name="Hill E.A."/>
            <person name="Rabines A."/>
            <person name="Zheng H."/>
            <person name="Allen L.Z."/>
            <person name="Kuo A."/>
            <person name="Grigoriev I.V."/>
            <person name="Allen A.E."/>
            <person name="Hazlebeck D."/>
            <person name="Allen E.E."/>
        </authorList>
    </citation>
    <scope>NUCLEOTIDE SEQUENCE</scope>
    <source>
        <strain evidence="5">Hildebrandi</strain>
    </source>
</reference>
<evidence type="ECO:0000256" key="1">
    <source>
        <dbReference type="ARBA" id="ARBA00022737"/>
    </source>
</evidence>
<dbReference type="GO" id="GO:0060090">
    <property type="term" value="F:molecular adaptor activity"/>
    <property type="evidence" value="ECO:0007669"/>
    <property type="project" value="TreeGrafter"/>
</dbReference>
<evidence type="ECO:0000256" key="4">
    <source>
        <dbReference type="SAM" id="MobiDB-lite"/>
    </source>
</evidence>
<dbReference type="GO" id="GO:0072380">
    <property type="term" value="C:TRC complex"/>
    <property type="evidence" value="ECO:0007669"/>
    <property type="project" value="TreeGrafter"/>
</dbReference>
<dbReference type="OrthoDB" id="201014at2759"/>
<dbReference type="GO" id="GO:0016020">
    <property type="term" value="C:membrane"/>
    <property type="evidence" value="ECO:0007669"/>
    <property type="project" value="TreeGrafter"/>
</dbReference>
<organism evidence="5 6">
    <name type="scientific">Nitzschia inconspicua</name>
    <dbReference type="NCBI Taxonomy" id="303405"/>
    <lineage>
        <taxon>Eukaryota</taxon>
        <taxon>Sar</taxon>
        <taxon>Stramenopiles</taxon>
        <taxon>Ochrophyta</taxon>
        <taxon>Bacillariophyta</taxon>
        <taxon>Bacillariophyceae</taxon>
        <taxon>Bacillariophycidae</taxon>
        <taxon>Bacillariales</taxon>
        <taxon>Bacillariaceae</taxon>
        <taxon>Nitzschia</taxon>
    </lineage>
</organism>
<dbReference type="PANTHER" id="PTHR45831:SF2">
    <property type="entry name" value="LD24721P"/>
    <property type="match status" value="1"/>
</dbReference>
<dbReference type="Proteomes" id="UP000693970">
    <property type="component" value="Unassembled WGS sequence"/>
</dbReference>
<reference evidence="5" key="2">
    <citation type="submission" date="2021-04" db="EMBL/GenBank/DDBJ databases">
        <authorList>
            <person name="Podell S."/>
        </authorList>
    </citation>
    <scope>NUCLEOTIDE SEQUENCE</scope>
    <source>
        <strain evidence="5">Hildebrandi</strain>
    </source>
</reference>
<dbReference type="EMBL" id="JAGRRH010000002">
    <property type="protein sequence ID" value="KAG7373494.1"/>
    <property type="molecule type" value="Genomic_DNA"/>
</dbReference>
<gene>
    <name evidence="5" type="ORF">IV203_034218</name>
</gene>
<keyword evidence="2 3" id="KW-0802">TPR repeat</keyword>